<dbReference type="PANTHER" id="PTHR30250:SF10">
    <property type="entry name" value="LIPOPOLYSACCHARIDE BIOSYNTHESIS PROTEIN WZXC"/>
    <property type="match status" value="1"/>
</dbReference>
<dbReference type="GO" id="GO:0005886">
    <property type="term" value="C:plasma membrane"/>
    <property type="evidence" value="ECO:0007669"/>
    <property type="project" value="UniProtKB-SubCell"/>
</dbReference>
<feature type="transmembrane region" description="Helical" evidence="7">
    <location>
        <begin position="143"/>
        <end position="166"/>
    </location>
</feature>
<dbReference type="PANTHER" id="PTHR30250">
    <property type="entry name" value="PST FAMILY PREDICTED COLANIC ACID TRANSPORTER"/>
    <property type="match status" value="1"/>
</dbReference>
<feature type="transmembrane region" description="Helical" evidence="7">
    <location>
        <begin position="26"/>
        <end position="43"/>
    </location>
</feature>
<accession>A0A5J4R1U6</accession>
<sequence length="331" mass="37375">MLIILKAVKSKLGIDKSIFYTSSARIVQAAGGIISIFFIAKFLTGIEQGFYYTFGSIVAIQIFFELGLNGIITQYVAHEVSNLNWETPIELSGETKYLSRLSSLLHFSVKWYVCFAVFLLITLIIVGFIFFNRYGKHENVFWHIPWVLLAGGTAFNLLLAPILAFLEGLGKVKEVAKIRLCQQCVCLIIVWAGLCLGAKLYISGINSLLGVVLIIFLILKSDFKKILLNIWRVHIHEQVNYKKEIFPYQWKIALSWMSGYFIFQLFNPVLFATEGAVVAGQMGMTLVALNGIQSLSLSWMTTKIPLYSGLIAQKQYIQLDDVFNRTLKQSI</sequence>
<evidence type="ECO:0000256" key="7">
    <source>
        <dbReference type="SAM" id="Phobius"/>
    </source>
</evidence>
<keyword evidence="3" id="KW-1003">Cell membrane</keyword>
<evidence type="ECO:0000256" key="4">
    <source>
        <dbReference type="ARBA" id="ARBA00022692"/>
    </source>
</evidence>
<evidence type="ECO:0000256" key="3">
    <source>
        <dbReference type="ARBA" id="ARBA00022475"/>
    </source>
</evidence>
<evidence type="ECO:0000256" key="1">
    <source>
        <dbReference type="ARBA" id="ARBA00004651"/>
    </source>
</evidence>
<dbReference type="AlphaFoldDB" id="A0A5J4R1U6"/>
<feature type="non-terminal residue" evidence="8">
    <location>
        <position position="331"/>
    </location>
</feature>
<reference evidence="8" key="1">
    <citation type="submission" date="2019-03" db="EMBL/GenBank/DDBJ databases">
        <title>Single cell metagenomics reveals metabolic interactions within the superorganism composed of flagellate Streblomastix strix and complex community of Bacteroidetes bacteria on its surface.</title>
        <authorList>
            <person name="Treitli S.C."/>
            <person name="Kolisko M."/>
            <person name="Husnik F."/>
            <person name="Keeling P."/>
            <person name="Hampl V."/>
        </authorList>
    </citation>
    <scope>NUCLEOTIDE SEQUENCE</scope>
    <source>
        <strain evidence="8">STM</strain>
    </source>
</reference>
<feature type="transmembrane region" description="Helical" evidence="7">
    <location>
        <begin position="49"/>
        <end position="68"/>
    </location>
</feature>
<comment type="subcellular location">
    <subcellularLocation>
        <location evidence="1">Cell membrane</location>
        <topology evidence="1">Multi-pass membrane protein</topology>
    </subcellularLocation>
</comment>
<comment type="similarity">
    <text evidence="2">Belongs to the polysaccharide synthase family.</text>
</comment>
<dbReference type="EMBL" id="SNRY01002128">
    <property type="protein sequence ID" value="KAA6326653.1"/>
    <property type="molecule type" value="Genomic_DNA"/>
</dbReference>
<comment type="caution">
    <text evidence="8">The sequence shown here is derived from an EMBL/GenBank/DDBJ whole genome shotgun (WGS) entry which is preliminary data.</text>
</comment>
<dbReference type="InterPro" id="IPR050833">
    <property type="entry name" value="Poly_Biosynth_Transport"/>
</dbReference>
<evidence type="ECO:0000256" key="2">
    <source>
        <dbReference type="ARBA" id="ARBA00007430"/>
    </source>
</evidence>
<feature type="transmembrane region" description="Helical" evidence="7">
    <location>
        <begin position="200"/>
        <end position="219"/>
    </location>
</feature>
<feature type="transmembrane region" description="Helical" evidence="7">
    <location>
        <begin position="109"/>
        <end position="131"/>
    </location>
</feature>
<gene>
    <name evidence="8" type="ORF">EZS27_024273</name>
</gene>
<keyword evidence="6 7" id="KW-0472">Membrane</keyword>
<keyword evidence="5 7" id="KW-1133">Transmembrane helix</keyword>
<organism evidence="8">
    <name type="scientific">termite gut metagenome</name>
    <dbReference type="NCBI Taxonomy" id="433724"/>
    <lineage>
        <taxon>unclassified sequences</taxon>
        <taxon>metagenomes</taxon>
        <taxon>organismal metagenomes</taxon>
    </lineage>
</organism>
<evidence type="ECO:0000256" key="5">
    <source>
        <dbReference type="ARBA" id="ARBA00022989"/>
    </source>
</evidence>
<evidence type="ECO:0000256" key="6">
    <source>
        <dbReference type="ARBA" id="ARBA00023136"/>
    </source>
</evidence>
<evidence type="ECO:0000313" key="8">
    <source>
        <dbReference type="EMBL" id="KAA6326653.1"/>
    </source>
</evidence>
<keyword evidence="4 7" id="KW-0812">Transmembrane</keyword>
<name>A0A5J4R1U6_9ZZZZ</name>
<proteinExistence type="inferred from homology"/>
<evidence type="ECO:0008006" key="9">
    <source>
        <dbReference type="Google" id="ProtNLM"/>
    </source>
</evidence>
<protein>
    <recommendedName>
        <fullName evidence="9">Teichuronic acid biosynthesis protein TuaB</fullName>
    </recommendedName>
</protein>